<evidence type="ECO:0000313" key="4">
    <source>
        <dbReference type="EMBL" id="EFC45387.1"/>
    </source>
</evidence>
<feature type="compositionally biased region" description="Polar residues" evidence="3">
    <location>
        <begin position="316"/>
        <end position="325"/>
    </location>
</feature>
<keyword evidence="5" id="KW-1185">Reference proteome</keyword>
<dbReference type="KEGG" id="ngr:NAEGRDRAFT_66736"/>
<feature type="region of interest" description="Disordered" evidence="3">
    <location>
        <begin position="303"/>
        <end position="360"/>
    </location>
</feature>
<dbReference type="VEuPathDB" id="AmoebaDB:NAEGRDRAFT_66736"/>
<feature type="compositionally biased region" description="Acidic residues" evidence="3">
    <location>
        <begin position="340"/>
        <end position="354"/>
    </location>
</feature>
<evidence type="ECO:0000256" key="3">
    <source>
        <dbReference type="SAM" id="MobiDB-lite"/>
    </source>
</evidence>
<dbReference type="OMA" id="ICEVFLG"/>
<feature type="coiled-coil region" evidence="2">
    <location>
        <begin position="379"/>
        <end position="406"/>
    </location>
</feature>
<evidence type="ECO:0000256" key="2">
    <source>
        <dbReference type="SAM" id="Coils"/>
    </source>
</evidence>
<dbReference type="EMBL" id="GG738863">
    <property type="protein sequence ID" value="EFC45387.1"/>
    <property type="molecule type" value="Genomic_DNA"/>
</dbReference>
<organism evidence="5">
    <name type="scientific">Naegleria gruberi</name>
    <name type="common">Amoeba</name>
    <dbReference type="NCBI Taxonomy" id="5762"/>
    <lineage>
        <taxon>Eukaryota</taxon>
        <taxon>Discoba</taxon>
        <taxon>Heterolobosea</taxon>
        <taxon>Tetramitia</taxon>
        <taxon>Eutetramitia</taxon>
        <taxon>Vahlkampfiidae</taxon>
        <taxon>Naegleria</taxon>
    </lineage>
</organism>
<dbReference type="RefSeq" id="XP_002678131.1">
    <property type="nucleotide sequence ID" value="XM_002678085.1"/>
</dbReference>
<feature type="compositionally biased region" description="Low complexity" evidence="3">
    <location>
        <begin position="1"/>
        <end position="17"/>
    </location>
</feature>
<name>D2VCY9_NAEGR</name>
<evidence type="ECO:0000313" key="5">
    <source>
        <dbReference type="Proteomes" id="UP000006671"/>
    </source>
</evidence>
<reference evidence="4 5" key="1">
    <citation type="journal article" date="2010" name="Cell">
        <title>The genome of Naegleria gruberi illuminates early eukaryotic versatility.</title>
        <authorList>
            <person name="Fritz-Laylin L.K."/>
            <person name="Prochnik S.E."/>
            <person name="Ginger M.L."/>
            <person name="Dacks J.B."/>
            <person name="Carpenter M.L."/>
            <person name="Field M.C."/>
            <person name="Kuo A."/>
            <person name="Paredez A."/>
            <person name="Chapman J."/>
            <person name="Pham J."/>
            <person name="Shu S."/>
            <person name="Neupane R."/>
            <person name="Cipriano M."/>
            <person name="Mancuso J."/>
            <person name="Tu H."/>
            <person name="Salamov A."/>
            <person name="Lindquist E."/>
            <person name="Shapiro H."/>
            <person name="Lucas S."/>
            <person name="Grigoriev I.V."/>
            <person name="Cande W.Z."/>
            <person name="Fulton C."/>
            <person name="Rokhsar D.S."/>
            <person name="Dawson S.C."/>
        </authorList>
    </citation>
    <scope>NUCLEOTIDE SEQUENCE [LARGE SCALE GENOMIC DNA]</scope>
    <source>
        <strain evidence="4 5">NEG-M</strain>
    </source>
</reference>
<dbReference type="InParanoid" id="D2VCY9"/>
<dbReference type="Proteomes" id="UP000006671">
    <property type="component" value="Unassembled WGS sequence"/>
</dbReference>
<dbReference type="Pfam" id="PF14922">
    <property type="entry name" value="FWWh"/>
    <property type="match status" value="1"/>
</dbReference>
<dbReference type="InterPro" id="IPR029417">
    <property type="entry name" value="FAM227"/>
</dbReference>
<dbReference type="OrthoDB" id="10258225at2759"/>
<proteinExistence type="inferred from homology"/>
<feature type="region of interest" description="Disordered" evidence="3">
    <location>
        <begin position="1"/>
        <end position="65"/>
    </location>
</feature>
<keyword evidence="2" id="KW-0175">Coiled coil</keyword>
<dbReference type="GeneID" id="8850588"/>
<comment type="similarity">
    <text evidence="1">Belongs to the FAM227 family.</text>
</comment>
<protein>
    <submittedName>
        <fullName evidence="4">Predicted protein</fullName>
    </submittedName>
</protein>
<feature type="compositionally biased region" description="Polar residues" evidence="3">
    <location>
        <begin position="46"/>
        <end position="65"/>
    </location>
</feature>
<gene>
    <name evidence="4" type="ORF">NAEGRDRAFT_66736</name>
</gene>
<sequence>MPKTSSAASSASYLSSSTKLPRLGSRKVIEEEDCPISSPERVERLSSANSKLQSPKSNYSSPTAKSGVSIRERAFSRARSGMVQPILLSSDDEDGNGGTFYLTEVGTMAKKKLRKKKIVGWNVKEVELTADGPLPFELKFDPLIDNLMKNIRISDSDIKAVFEKNFSPYNHLNRSIIQNSFWFVYSLFFQDKPEVCERFISELSLDSAKFALNLGRHHRDAFFEVYHLAVAYCILKALRKHFSACKKLFTTNFKVRVYEVICEVFLGIRYKREFLHSQRTKYFPKKSEDTFFEKLLRKQSKKSTETSKSKKKEVDQSTVSKSTTAPRPDSASEKEFYSSSEEEEETPDEMEEIDNTSKDHISDQIQKLGLDENYHALPSEVLEQEIEAIENRKKKLKLANKEASKSNVEQGKKQKELSPRIRNPEYFKYFSNGQTAPMQDKYWYTFQMSPLMLKALRKPPAEFALNYTSPELGKNKVRLIHKDGFSKPIFFGSLSDPNKLVNNVKKFQKVWNPDSIEEVEKVRQRLKTNKEMRKRSTQESDRDIRWIKGSTREELRVIEQEKREVLQNKDSVSNVCNQIIKKNIEESTSRAEKRYQTVPSSNFKGSAFATVLHENYNTMNKKLQKLDKLLSTTGDRCLITKEQHLKEEEDLGTDLDKKDPPKALNVSLFDYL</sequence>
<feature type="compositionally biased region" description="Basic and acidic residues" evidence="3">
    <location>
        <begin position="303"/>
        <end position="315"/>
    </location>
</feature>
<accession>D2VCY9</accession>
<dbReference type="AlphaFoldDB" id="D2VCY9"/>
<evidence type="ECO:0000256" key="1">
    <source>
        <dbReference type="ARBA" id="ARBA00008666"/>
    </source>
</evidence>